<keyword evidence="2" id="KW-1185">Reference proteome</keyword>
<organism evidence="1 2">
    <name type="scientific">Steccherinum ochraceum</name>
    <dbReference type="NCBI Taxonomy" id="92696"/>
    <lineage>
        <taxon>Eukaryota</taxon>
        <taxon>Fungi</taxon>
        <taxon>Dikarya</taxon>
        <taxon>Basidiomycota</taxon>
        <taxon>Agaricomycotina</taxon>
        <taxon>Agaricomycetes</taxon>
        <taxon>Polyporales</taxon>
        <taxon>Steccherinaceae</taxon>
        <taxon>Steccherinum</taxon>
    </lineage>
</organism>
<protein>
    <submittedName>
        <fullName evidence="1">Uncharacterized protein</fullName>
    </submittedName>
</protein>
<evidence type="ECO:0000313" key="1">
    <source>
        <dbReference type="EMBL" id="TCD62903.1"/>
    </source>
</evidence>
<reference evidence="1 2" key="1">
    <citation type="submission" date="2018-11" db="EMBL/GenBank/DDBJ databases">
        <title>Genome assembly of Steccherinum ochraceum LE-BIN_3174, the white-rot fungus of the Steccherinaceae family (The Residual Polyporoid clade, Polyporales, Basidiomycota).</title>
        <authorList>
            <person name="Fedorova T.V."/>
            <person name="Glazunova O.A."/>
            <person name="Landesman E.O."/>
            <person name="Moiseenko K.V."/>
            <person name="Psurtseva N.V."/>
            <person name="Savinova O.S."/>
            <person name="Shakhova N.V."/>
            <person name="Tyazhelova T.V."/>
            <person name="Vasina D.V."/>
        </authorList>
    </citation>
    <scope>NUCLEOTIDE SEQUENCE [LARGE SCALE GENOMIC DNA]</scope>
    <source>
        <strain evidence="1 2">LE-BIN_3174</strain>
    </source>
</reference>
<accession>A0A4R0R8R5</accession>
<proteinExistence type="predicted"/>
<dbReference type="AlphaFoldDB" id="A0A4R0R8R5"/>
<dbReference type="Proteomes" id="UP000292702">
    <property type="component" value="Unassembled WGS sequence"/>
</dbReference>
<gene>
    <name evidence="1" type="ORF">EIP91_006260</name>
</gene>
<dbReference type="EMBL" id="RWJN01000337">
    <property type="protein sequence ID" value="TCD62903.1"/>
    <property type="molecule type" value="Genomic_DNA"/>
</dbReference>
<comment type="caution">
    <text evidence="1">The sequence shown here is derived from an EMBL/GenBank/DDBJ whole genome shotgun (WGS) entry which is preliminary data.</text>
</comment>
<sequence length="120" mass="13230">MDPEQESTSPPVLSTDNDATRRAVLLGGLPAPTRGERPSETLATYSYDDDEVEVTYAAQWITVLENGLPQVLIDIFTSPFMLTEGGTGFADVDYASHMSLLLSALLNLLLKLRDDERLRE</sequence>
<evidence type="ECO:0000313" key="2">
    <source>
        <dbReference type="Proteomes" id="UP000292702"/>
    </source>
</evidence>
<name>A0A4R0R8R5_9APHY</name>
<feature type="non-terminal residue" evidence="1">
    <location>
        <position position="120"/>
    </location>
</feature>